<reference evidence="2 3" key="1">
    <citation type="submission" date="2021-01" db="EMBL/GenBank/DDBJ databases">
        <title>Whole genome shotgun sequence of Catellatospora coxensis NBRC 107359.</title>
        <authorList>
            <person name="Komaki H."/>
            <person name="Tamura T."/>
        </authorList>
    </citation>
    <scope>NUCLEOTIDE SEQUENCE [LARGE SCALE GENOMIC DNA]</scope>
    <source>
        <strain evidence="2 3">NBRC 107359</strain>
    </source>
</reference>
<dbReference type="RefSeq" id="WP_203690554.1">
    <property type="nucleotide sequence ID" value="NZ_BAAALC010000007.1"/>
</dbReference>
<proteinExistence type="predicted"/>
<dbReference type="AlphaFoldDB" id="A0A8J3KXL3"/>
<accession>A0A8J3KXL3</accession>
<evidence type="ECO:0000256" key="1">
    <source>
        <dbReference type="SAM" id="MobiDB-lite"/>
    </source>
</evidence>
<evidence type="ECO:0000313" key="2">
    <source>
        <dbReference type="EMBL" id="GIG04926.1"/>
    </source>
</evidence>
<organism evidence="2 3">
    <name type="scientific">Catellatospora coxensis</name>
    <dbReference type="NCBI Taxonomy" id="310354"/>
    <lineage>
        <taxon>Bacteria</taxon>
        <taxon>Bacillati</taxon>
        <taxon>Actinomycetota</taxon>
        <taxon>Actinomycetes</taxon>
        <taxon>Micromonosporales</taxon>
        <taxon>Micromonosporaceae</taxon>
        <taxon>Catellatospora</taxon>
    </lineage>
</organism>
<dbReference type="InterPro" id="IPR014942">
    <property type="entry name" value="AbiEii"/>
</dbReference>
<dbReference type="Proteomes" id="UP000630887">
    <property type="component" value="Unassembled WGS sequence"/>
</dbReference>
<dbReference type="EMBL" id="BONI01000010">
    <property type="protein sequence ID" value="GIG04926.1"/>
    <property type="molecule type" value="Genomic_DNA"/>
</dbReference>
<dbReference type="Pfam" id="PF08843">
    <property type="entry name" value="AbiEii"/>
    <property type="match status" value="1"/>
</dbReference>
<keyword evidence="3" id="KW-1185">Reference proteome</keyword>
<evidence type="ECO:0008006" key="4">
    <source>
        <dbReference type="Google" id="ProtNLM"/>
    </source>
</evidence>
<feature type="region of interest" description="Disordered" evidence="1">
    <location>
        <begin position="210"/>
        <end position="239"/>
    </location>
</feature>
<comment type="caution">
    <text evidence="2">The sequence shown here is derived from an EMBL/GenBank/DDBJ whole genome shotgun (WGS) entry which is preliminary data.</text>
</comment>
<sequence>MPAHPEITGDFEIHVTVSEHETRALADFAERHQVKFVHVVLDRGTTRSQPMLTLAGSGTLADQRVLAAEWGKRLRDARVHPVRTKIEAAPWCTGLPATDADAAAEPPGRYFEHHVKLVLPAGDVASLVAVATLAEQHDARLSRNARRVRDDGRQERFLTQRCRGVGLTSARDRLDRLVAALREASWEIASVEQEYVVYDNHLPLDAGWLAPAPAPRRRDDQRRTAPPRGPGYPVTYQPLPDTPGVSQGVAFDPAHMQHTSAYRPSEPVFDDPGAARQWTRARRQAMTELLNAVQRTPYAGQLVLRGSAVLAAWFGAEAREPGDVDFVVEPFWMSSKSAEATAMLDAILDELRARPGVSLDPSRAAHAEIWTYERADGRRLVIPFTAPGVPDGSVQVDFVFNEHLPTEPVAVALDGVDTAMRAASPALSLAWKLMWLATDTHPQGKDLYDAALLAEHTAVDLELVRDLLRLEIPGEQADAFTAESVLDWTVDWENFTREYPTVTGDGETWQRRLALALYRSWSASA</sequence>
<protein>
    <recommendedName>
        <fullName evidence="4">Nucleotidyltransferase AbiEii toxin of type IV toxin-antitoxin system</fullName>
    </recommendedName>
</protein>
<evidence type="ECO:0000313" key="3">
    <source>
        <dbReference type="Proteomes" id="UP000630887"/>
    </source>
</evidence>
<name>A0A8J3KXL3_9ACTN</name>
<gene>
    <name evidence="2" type="ORF">Cco03nite_16260</name>
</gene>